<gene>
    <name evidence="6" type="ORF">B0I71DRAFT_127804</name>
    <name evidence="5" type="ORF">YALI1_E25675g</name>
</gene>
<dbReference type="KEGG" id="yli:2911908"/>
<dbReference type="InterPro" id="IPR038389">
    <property type="entry name" value="PSMG2_sf"/>
</dbReference>
<accession>A0A1H6PVA9</accession>
<comment type="subunit">
    <text evidence="4">Component of the 20S proteasome chaperone.</text>
</comment>
<evidence type="ECO:0000313" key="5">
    <source>
        <dbReference type="EMBL" id="AOW05762.1"/>
    </source>
</evidence>
<evidence type="ECO:0000256" key="4">
    <source>
        <dbReference type="PIRNR" id="PIRNR010044"/>
    </source>
</evidence>
<sequence>MNLIIPSVSCGNIPQLTVDLLIHSLDFSLVSRLDDSYLHPFASPVDHVEGQQVESGHVATAIELYRSEKLDTDVIQIRSPPIADFKQAFSAQLEELTKKYTNVIVLGSSDAGLREQVGAPKIEYYTSDLATRFQTLSLDGPKVKEVPAVLPGSGYFRSLVKGPALGLVFFAYEGDNFGDAHQLADAVIRLLGGSEMKWTQPVSWQGAYGHDAPLGVEQGVYC</sequence>
<reference evidence="6 8" key="2">
    <citation type="submission" date="2018-07" db="EMBL/GenBank/DDBJ databases">
        <title>Draft Genome Assemblies for Five Robust Yarrowia lipolytica Strains Exhibiting High Lipid Production and Pentose Sugar Utilization and Sugar Alcohol Secretion from Undetoxified Lignocellulosic Biomass Hydrolysates.</title>
        <authorList>
            <consortium name="DOE Joint Genome Institute"/>
            <person name="Walker C."/>
            <person name="Ryu S."/>
            <person name="Na H."/>
            <person name="Zane M."/>
            <person name="LaButti K."/>
            <person name="Lipzen A."/>
            <person name="Haridas S."/>
            <person name="Barry K."/>
            <person name="Grigoriev I.V."/>
            <person name="Quarterman J."/>
            <person name="Slininger P."/>
            <person name="Dien B."/>
            <person name="Trinh C.T."/>
        </authorList>
    </citation>
    <scope>NUCLEOTIDE SEQUENCE [LARGE SCALE GENOMIC DNA]</scope>
    <source>
        <strain evidence="6 8">YB392</strain>
    </source>
</reference>
<dbReference type="GeneID" id="2911908"/>
<dbReference type="PANTHER" id="PTHR12970">
    <property type="entry name" value="PROTEASOME ASSEMBLY CHAPERONE 2"/>
    <property type="match status" value="1"/>
</dbReference>
<dbReference type="Gene3D" id="3.40.50.10900">
    <property type="entry name" value="PAC-like subunit"/>
    <property type="match status" value="1"/>
</dbReference>
<proteinExistence type="inferred from homology"/>
<dbReference type="PANTHER" id="PTHR12970:SF1">
    <property type="entry name" value="PROTEASOME ASSEMBLY CHAPERONE 2"/>
    <property type="match status" value="1"/>
</dbReference>
<dbReference type="OMA" id="PISWKGV"/>
<evidence type="ECO:0000256" key="1">
    <source>
        <dbReference type="ARBA" id="ARBA00019186"/>
    </source>
</evidence>
<evidence type="ECO:0000256" key="2">
    <source>
        <dbReference type="ARBA" id="ARBA00023186"/>
    </source>
</evidence>
<dbReference type="RefSeq" id="XP_504238.1">
    <property type="nucleotide sequence ID" value="XM_504238.1"/>
</dbReference>
<reference evidence="5 7" key="1">
    <citation type="journal article" date="2016" name="PLoS ONE">
        <title>Sequence Assembly of Yarrowia lipolytica Strain W29/CLIB89 Shows Transposable Element Diversity.</title>
        <authorList>
            <person name="Magnan C."/>
            <person name="Yu J."/>
            <person name="Chang I."/>
            <person name="Jahn E."/>
            <person name="Kanomata Y."/>
            <person name="Wu J."/>
            <person name="Zeller M."/>
            <person name="Oakes M."/>
            <person name="Baldi P."/>
            <person name="Sandmeyer S."/>
        </authorList>
    </citation>
    <scope>NUCLEOTIDE SEQUENCE [LARGE SCALE GENOMIC DNA]</scope>
    <source>
        <strain evidence="5">CLIB89</strain>
        <strain evidence="7">CLIB89(W29)</strain>
    </source>
</reference>
<dbReference type="GO" id="GO:0043248">
    <property type="term" value="P:proteasome assembly"/>
    <property type="evidence" value="ECO:0007669"/>
    <property type="project" value="TreeGrafter"/>
</dbReference>
<dbReference type="Pfam" id="PF09754">
    <property type="entry name" value="PAC2"/>
    <property type="match status" value="1"/>
</dbReference>
<dbReference type="VEuPathDB" id="FungiDB:YALI0_E21648g"/>
<evidence type="ECO:0000256" key="3">
    <source>
        <dbReference type="ARBA" id="ARBA00025745"/>
    </source>
</evidence>
<dbReference type="PIRSF" id="PIRSF010044">
    <property type="entry name" value="UCP010044"/>
    <property type="match status" value="1"/>
</dbReference>
<dbReference type="OrthoDB" id="10260712at2759"/>
<protein>
    <recommendedName>
        <fullName evidence="1 4">Proteasome assembly chaperone 2</fullName>
    </recommendedName>
</protein>
<evidence type="ECO:0000313" key="8">
    <source>
        <dbReference type="Proteomes" id="UP000256601"/>
    </source>
</evidence>
<dbReference type="InterPro" id="IPR019151">
    <property type="entry name" value="Proteasome_assmbl_chaperone_2"/>
</dbReference>
<dbReference type="Proteomes" id="UP000182444">
    <property type="component" value="Chromosome 1E"/>
</dbReference>
<organism evidence="5 7">
    <name type="scientific">Yarrowia lipolytica</name>
    <name type="common">Candida lipolytica</name>
    <dbReference type="NCBI Taxonomy" id="4952"/>
    <lineage>
        <taxon>Eukaryota</taxon>
        <taxon>Fungi</taxon>
        <taxon>Dikarya</taxon>
        <taxon>Ascomycota</taxon>
        <taxon>Saccharomycotina</taxon>
        <taxon>Dipodascomycetes</taxon>
        <taxon>Dipodascales</taxon>
        <taxon>Dipodascales incertae sedis</taxon>
        <taxon>Yarrowia</taxon>
    </lineage>
</organism>
<dbReference type="InterPro" id="IPR016562">
    <property type="entry name" value="Proteasome_assmbl_chp_2_euk"/>
</dbReference>
<evidence type="ECO:0000313" key="7">
    <source>
        <dbReference type="Proteomes" id="UP000182444"/>
    </source>
</evidence>
<comment type="function">
    <text evidence="4">Involved in 20S proteasome assembly.</text>
</comment>
<comment type="similarity">
    <text evidence="3 4">Belongs to the PSMG2 family.</text>
</comment>
<dbReference type="Proteomes" id="UP000256601">
    <property type="component" value="Unassembled WGS sequence"/>
</dbReference>
<dbReference type="VEuPathDB" id="FungiDB:YALI1_E25675g"/>
<dbReference type="eggNOG" id="KOG3112">
    <property type="taxonomic scope" value="Eukaryota"/>
</dbReference>
<name>A0A1H6PVA9_YARLL</name>
<dbReference type="EMBL" id="CP017557">
    <property type="protein sequence ID" value="AOW05762.1"/>
    <property type="molecule type" value="Genomic_DNA"/>
</dbReference>
<dbReference type="GO" id="GO:0005829">
    <property type="term" value="C:cytosol"/>
    <property type="evidence" value="ECO:0007669"/>
    <property type="project" value="TreeGrafter"/>
</dbReference>
<dbReference type="EMBL" id="KZ858954">
    <property type="protein sequence ID" value="RDW28241.1"/>
    <property type="molecule type" value="Genomic_DNA"/>
</dbReference>
<evidence type="ECO:0000313" key="6">
    <source>
        <dbReference type="EMBL" id="RDW28241.1"/>
    </source>
</evidence>
<dbReference type="AlphaFoldDB" id="A0A1H6PVA9"/>
<keyword evidence="2 4" id="KW-0143">Chaperone</keyword>
<dbReference type="GO" id="GO:0005634">
    <property type="term" value="C:nucleus"/>
    <property type="evidence" value="ECO:0007669"/>
    <property type="project" value="TreeGrafter"/>
</dbReference>